<evidence type="ECO:0000313" key="2">
    <source>
        <dbReference type="Proteomes" id="UP000548067"/>
    </source>
</evidence>
<name>A0A848N0R6_9FLAO</name>
<protein>
    <submittedName>
        <fullName evidence="1">Uncharacterized protein</fullName>
    </submittedName>
</protein>
<reference evidence="1 2" key="1">
    <citation type="submission" date="2020-04" db="EMBL/GenBank/DDBJ databases">
        <title>Genome analysis and antimicrobial resistance characteristics of Chryseobacterium aquaticum isolated from farmed salmonids.</title>
        <authorList>
            <person name="Saticioglu I.B."/>
            <person name="Duman M."/>
            <person name="Altun S."/>
        </authorList>
    </citation>
    <scope>NUCLEOTIDE SEQUENCE [LARGE SCALE GENOMIC DNA]</scope>
    <source>
        <strain evidence="1 2">C-174</strain>
    </source>
</reference>
<gene>
    <name evidence="1" type="ORF">HIO71_10400</name>
</gene>
<dbReference type="AlphaFoldDB" id="A0A848N0R6"/>
<evidence type="ECO:0000313" key="1">
    <source>
        <dbReference type="EMBL" id="NMR34617.1"/>
    </source>
</evidence>
<sequence>MVQIKILQNKLLFLFFFFLFFELFSQNYSFDYMLVSDNNRISKTIERYEGHDVVNSKNHQWYMELGKNTITKNYYSILIDNDRNLISRFLVSDINKSPLYFEHEGTFKKTNFQYYKFKDLKIQNIGDLKYKISPQEILKPKKEIFEIEFQLEKFEDNLLIFNFELLSYHQQTEILNLVKEQLKSENQVGNFYIKEIKISYFKKTIFTSTIKPKKVVIDLSLQSNGN</sequence>
<dbReference type="Proteomes" id="UP000548067">
    <property type="component" value="Unassembled WGS sequence"/>
</dbReference>
<accession>A0A848N0R6</accession>
<comment type="caution">
    <text evidence="1">The sequence shown here is derived from an EMBL/GenBank/DDBJ whole genome shotgun (WGS) entry which is preliminary data.</text>
</comment>
<proteinExistence type="predicted"/>
<dbReference type="RefSeq" id="WP_169321405.1">
    <property type="nucleotide sequence ID" value="NZ_JABCJF010000004.1"/>
</dbReference>
<dbReference type="EMBL" id="JABCJF010000004">
    <property type="protein sequence ID" value="NMR34617.1"/>
    <property type="molecule type" value="Genomic_DNA"/>
</dbReference>
<organism evidence="1 2">
    <name type="scientific">Chryseobacterium aquaticum</name>
    <dbReference type="NCBI Taxonomy" id="452084"/>
    <lineage>
        <taxon>Bacteria</taxon>
        <taxon>Pseudomonadati</taxon>
        <taxon>Bacteroidota</taxon>
        <taxon>Flavobacteriia</taxon>
        <taxon>Flavobacteriales</taxon>
        <taxon>Weeksellaceae</taxon>
        <taxon>Chryseobacterium group</taxon>
        <taxon>Chryseobacterium</taxon>
    </lineage>
</organism>